<dbReference type="OrthoDB" id="9807115at2"/>
<dbReference type="GO" id="GO:0006865">
    <property type="term" value="P:amino acid transport"/>
    <property type="evidence" value="ECO:0007669"/>
    <property type="project" value="UniProtKB-KW"/>
</dbReference>
<feature type="transmembrane region" description="Helical" evidence="9">
    <location>
        <begin position="114"/>
        <end position="134"/>
    </location>
</feature>
<reference evidence="10 11" key="1">
    <citation type="submission" date="2018-08" db="EMBL/GenBank/DDBJ databases">
        <title>A genome reference for cultivated species of the human gut microbiota.</title>
        <authorList>
            <person name="Zou Y."/>
            <person name="Xue W."/>
            <person name="Luo G."/>
        </authorList>
    </citation>
    <scope>NUCLEOTIDE SEQUENCE [LARGE SCALE GENOMIC DNA]</scope>
    <source>
        <strain evidence="10 11">AF04-15</strain>
    </source>
</reference>
<comment type="subcellular location">
    <subcellularLocation>
        <location evidence="1">Cell membrane</location>
        <topology evidence="1">Multi-pass membrane protein</topology>
    </subcellularLocation>
</comment>
<evidence type="ECO:0000256" key="6">
    <source>
        <dbReference type="ARBA" id="ARBA00022989"/>
    </source>
</evidence>
<dbReference type="AlphaFoldDB" id="A0A413FIX7"/>
<evidence type="ECO:0000256" key="2">
    <source>
        <dbReference type="ARBA" id="ARBA00022448"/>
    </source>
</evidence>
<dbReference type="Proteomes" id="UP000283880">
    <property type="component" value="Unassembled WGS sequence"/>
</dbReference>
<feature type="transmembrane region" description="Helical" evidence="9">
    <location>
        <begin position="80"/>
        <end position="102"/>
    </location>
</feature>
<dbReference type="InterPro" id="IPR001851">
    <property type="entry name" value="ABC_transp_permease"/>
</dbReference>
<keyword evidence="7 9" id="KW-0472">Membrane</keyword>
<feature type="transmembrane region" description="Helical" evidence="9">
    <location>
        <begin position="154"/>
        <end position="180"/>
    </location>
</feature>
<feature type="transmembrane region" description="Helical" evidence="9">
    <location>
        <begin position="21"/>
        <end position="42"/>
    </location>
</feature>
<dbReference type="GO" id="GO:0022857">
    <property type="term" value="F:transmembrane transporter activity"/>
    <property type="evidence" value="ECO:0007669"/>
    <property type="project" value="InterPro"/>
</dbReference>
<sequence length="309" mass="32925">MIRRRRRCRRLTDKRGMTMGISSIILCIMIGLSSGLMTYLTASGMSLIVAGTGNINFGQGAFYIVGAYICYYVTSAGLPFGVALLVGMLVPGAVGALLEIVLRPVHGKDMTFSWLIMLGFSYIMCDVLVFICGYKVRATPIPAFLKGVVRVESLGLAFPIYYLFTIAISLAIGVILWVVLNYSKLGMYFRAIISDRKMVENLGINVNLLYIAMFMIGTGLGGVAGALNAPISGISPKAGLTVFASVMPALQIGGMGNMKGCLPAAATLGVITGIASLVIPTYYNCVASACMVIILFFKPHGLFSKGMEA</sequence>
<protein>
    <submittedName>
        <fullName evidence="10">Branched-chain amino acid ABC transporter permease</fullName>
    </submittedName>
</protein>
<organism evidence="10 11">
    <name type="scientific">Enterocloster asparagiformis</name>
    <dbReference type="NCBI Taxonomy" id="333367"/>
    <lineage>
        <taxon>Bacteria</taxon>
        <taxon>Bacillati</taxon>
        <taxon>Bacillota</taxon>
        <taxon>Clostridia</taxon>
        <taxon>Lachnospirales</taxon>
        <taxon>Lachnospiraceae</taxon>
        <taxon>Enterocloster</taxon>
    </lineage>
</organism>
<keyword evidence="5" id="KW-0029">Amino-acid transport</keyword>
<dbReference type="PANTHER" id="PTHR11795">
    <property type="entry name" value="BRANCHED-CHAIN AMINO ACID TRANSPORT SYSTEM PERMEASE PROTEIN LIVH"/>
    <property type="match status" value="1"/>
</dbReference>
<evidence type="ECO:0000313" key="10">
    <source>
        <dbReference type="EMBL" id="RGX31416.1"/>
    </source>
</evidence>
<dbReference type="PANTHER" id="PTHR11795:SF442">
    <property type="entry name" value="ABC TRANSPORTER ATP-BINDING PROTEIN"/>
    <property type="match status" value="1"/>
</dbReference>
<keyword evidence="3" id="KW-1003">Cell membrane</keyword>
<dbReference type="InterPro" id="IPR052157">
    <property type="entry name" value="BCAA_transport_permease"/>
</dbReference>
<evidence type="ECO:0000256" key="9">
    <source>
        <dbReference type="SAM" id="Phobius"/>
    </source>
</evidence>
<evidence type="ECO:0000256" key="4">
    <source>
        <dbReference type="ARBA" id="ARBA00022692"/>
    </source>
</evidence>
<dbReference type="CDD" id="cd06582">
    <property type="entry name" value="TM_PBP1_LivH_like"/>
    <property type="match status" value="1"/>
</dbReference>
<comment type="similarity">
    <text evidence="8">Belongs to the binding-protein-dependent transport system permease family. LivHM subfamily.</text>
</comment>
<evidence type="ECO:0000256" key="1">
    <source>
        <dbReference type="ARBA" id="ARBA00004651"/>
    </source>
</evidence>
<evidence type="ECO:0000256" key="5">
    <source>
        <dbReference type="ARBA" id="ARBA00022970"/>
    </source>
</evidence>
<dbReference type="GO" id="GO:0005886">
    <property type="term" value="C:plasma membrane"/>
    <property type="evidence" value="ECO:0007669"/>
    <property type="project" value="UniProtKB-SubCell"/>
</dbReference>
<evidence type="ECO:0000256" key="3">
    <source>
        <dbReference type="ARBA" id="ARBA00022475"/>
    </source>
</evidence>
<feature type="transmembrane region" description="Helical" evidence="9">
    <location>
        <begin position="208"/>
        <end position="227"/>
    </location>
</feature>
<keyword evidence="2" id="KW-0813">Transport</keyword>
<feature type="transmembrane region" description="Helical" evidence="9">
    <location>
        <begin position="54"/>
        <end position="73"/>
    </location>
</feature>
<dbReference type="Pfam" id="PF02653">
    <property type="entry name" value="BPD_transp_2"/>
    <property type="match status" value="1"/>
</dbReference>
<gene>
    <name evidence="10" type="ORF">DWV29_05925</name>
</gene>
<name>A0A413FIX7_9FIRM</name>
<comment type="caution">
    <text evidence="10">The sequence shown here is derived from an EMBL/GenBank/DDBJ whole genome shotgun (WGS) entry which is preliminary data.</text>
</comment>
<dbReference type="EMBL" id="QSBM01000003">
    <property type="protein sequence ID" value="RGX31416.1"/>
    <property type="molecule type" value="Genomic_DNA"/>
</dbReference>
<proteinExistence type="inferred from homology"/>
<feature type="transmembrane region" description="Helical" evidence="9">
    <location>
        <begin position="239"/>
        <end position="258"/>
    </location>
</feature>
<keyword evidence="6 9" id="KW-1133">Transmembrane helix</keyword>
<feature type="transmembrane region" description="Helical" evidence="9">
    <location>
        <begin position="264"/>
        <end position="297"/>
    </location>
</feature>
<keyword evidence="4 9" id="KW-0812">Transmembrane</keyword>
<accession>A0A413FIX7</accession>
<evidence type="ECO:0000256" key="8">
    <source>
        <dbReference type="ARBA" id="ARBA00037998"/>
    </source>
</evidence>
<evidence type="ECO:0000256" key="7">
    <source>
        <dbReference type="ARBA" id="ARBA00023136"/>
    </source>
</evidence>
<evidence type="ECO:0000313" key="11">
    <source>
        <dbReference type="Proteomes" id="UP000283880"/>
    </source>
</evidence>